<dbReference type="STRING" id="1499967.U27_05387"/>
<dbReference type="SUPFAM" id="SSF53448">
    <property type="entry name" value="Nucleotide-diphospho-sugar transferases"/>
    <property type="match status" value="1"/>
</dbReference>
<dbReference type="Gene3D" id="3.90.550.10">
    <property type="entry name" value="Spore Coat Polysaccharide Biosynthesis Protein SpsA, Chain A"/>
    <property type="match status" value="1"/>
</dbReference>
<evidence type="ECO:0000313" key="3">
    <source>
        <dbReference type="Proteomes" id="UP000030661"/>
    </source>
</evidence>
<evidence type="ECO:0000259" key="1">
    <source>
        <dbReference type="Pfam" id="PF00535"/>
    </source>
</evidence>
<dbReference type="HOGENOM" id="CLU_065962_0_0_0"/>
<reference evidence="2 3" key="1">
    <citation type="journal article" date="2015" name="PeerJ">
        <title>First genomic representation of candidate bacterial phylum KSB3 points to enhanced environmental sensing as a trigger of wastewater bulking.</title>
        <authorList>
            <person name="Sekiguchi Y."/>
            <person name="Ohashi A."/>
            <person name="Parks D.H."/>
            <person name="Yamauchi T."/>
            <person name="Tyson G.W."/>
            <person name="Hugenholtz P."/>
        </authorList>
    </citation>
    <scope>NUCLEOTIDE SEQUENCE [LARGE SCALE GENOMIC DNA]</scope>
</reference>
<gene>
    <name evidence="2" type="ORF">U27_05387</name>
</gene>
<dbReference type="EMBL" id="DF820467">
    <property type="protein sequence ID" value="GAK58413.1"/>
    <property type="molecule type" value="Genomic_DNA"/>
</dbReference>
<dbReference type="AlphaFoldDB" id="A0A081C1F8"/>
<feature type="domain" description="Glycosyltransferase 2-like" evidence="1">
    <location>
        <begin position="8"/>
        <end position="113"/>
    </location>
</feature>
<dbReference type="eggNOG" id="COG0463">
    <property type="taxonomic scope" value="Bacteria"/>
</dbReference>
<accession>A0A081C1F8</accession>
<proteinExistence type="predicted"/>
<sequence>MKKKQALSVTIITYNEEQYIREALESVSWADEIVVVDSQSTDRTVEICREYTEHIYQIPWHGYVEQKNIATDKASHLWILNIDADERVSPELAREIQNALSQESQYVGFLMPRKTYYLDGWIAHCGWYPDYKLRLYRKDCGVWVGQALHEQVQVNGPVNYFQHDLYHYTYQDIADHLEKMNSFTSLAASQKQGAVSGAGILGRTVLTFFKKYLLQQGFRDGTRGMIVSLLAAFTVTLKYSKLWERQQAISQKKPSFFKKLGF</sequence>
<dbReference type="GO" id="GO:0016740">
    <property type="term" value="F:transferase activity"/>
    <property type="evidence" value="ECO:0007669"/>
    <property type="project" value="UniProtKB-KW"/>
</dbReference>
<keyword evidence="2" id="KW-0808">Transferase</keyword>
<name>A0A081C1F8_VECG1</name>
<dbReference type="Pfam" id="PF00535">
    <property type="entry name" value="Glycos_transf_2"/>
    <property type="match status" value="1"/>
</dbReference>
<keyword evidence="3" id="KW-1185">Reference proteome</keyword>
<evidence type="ECO:0000313" key="2">
    <source>
        <dbReference type="EMBL" id="GAK58413.1"/>
    </source>
</evidence>
<dbReference type="InterPro" id="IPR001173">
    <property type="entry name" value="Glyco_trans_2-like"/>
</dbReference>
<dbReference type="PANTHER" id="PTHR43630">
    <property type="entry name" value="POLY-BETA-1,6-N-ACETYL-D-GLUCOSAMINE SYNTHASE"/>
    <property type="match status" value="1"/>
</dbReference>
<organism evidence="2 3">
    <name type="scientific">Vecturithrix granuli</name>
    <dbReference type="NCBI Taxonomy" id="1499967"/>
    <lineage>
        <taxon>Bacteria</taxon>
        <taxon>Candidatus Moduliflexota</taxon>
        <taxon>Candidatus Vecturitrichia</taxon>
        <taxon>Candidatus Vecturitrichales</taxon>
        <taxon>Candidatus Vecturitrichaceae</taxon>
        <taxon>Candidatus Vecturithrix</taxon>
    </lineage>
</organism>
<dbReference type="InterPro" id="IPR029044">
    <property type="entry name" value="Nucleotide-diphossugar_trans"/>
</dbReference>
<dbReference type="Proteomes" id="UP000030661">
    <property type="component" value="Unassembled WGS sequence"/>
</dbReference>
<dbReference type="CDD" id="cd02511">
    <property type="entry name" value="Beta4Glucosyltransferase"/>
    <property type="match status" value="1"/>
</dbReference>
<dbReference type="PANTHER" id="PTHR43630:SF2">
    <property type="entry name" value="GLYCOSYLTRANSFERASE"/>
    <property type="match status" value="1"/>
</dbReference>
<protein>
    <submittedName>
        <fullName evidence="2">Glucosyl-transferase</fullName>
    </submittedName>
</protein>